<feature type="transmembrane region" description="Helical" evidence="5">
    <location>
        <begin position="121"/>
        <end position="137"/>
    </location>
</feature>
<feature type="transmembrane region" description="Helical" evidence="5">
    <location>
        <begin position="79"/>
        <end position="100"/>
    </location>
</feature>
<evidence type="ECO:0000256" key="3">
    <source>
        <dbReference type="ARBA" id="ARBA00022989"/>
    </source>
</evidence>
<dbReference type="OrthoDB" id="7828645at2"/>
<feature type="transmembrane region" description="Helical" evidence="5">
    <location>
        <begin position="6"/>
        <end position="26"/>
    </location>
</feature>
<organism evidence="7 8">
    <name type="scientific">Cereibacter ovatus</name>
    <dbReference type="NCBI Taxonomy" id="439529"/>
    <lineage>
        <taxon>Bacteria</taxon>
        <taxon>Pseudomonadati</taxon>
        <taxon>Pseudomonadota</taxon>
        <taxon>Alphaproteobacteria</taxon>
        <taxon>Rhodobacterales</taxon>
        <taxon>Paracoccaceae</taxon>
        <taxon>Cereibacter</taxon>
    </lineage>
</organism>
<dbReference type="EMBL" id="OAOQ01000011">
    <property type="protein sequence ID" value="SNX72064.1"/>
    <property type="molecule type" value="Genomic_DNA"/>
</dbReference>
<accession>A0A285CWY4</accession>
<feature type="domain" description="NnrU" evidence="6">
    <location>
        <begin position="7"/>
        <end position="228"/>
    </location>
</feature>
<name>A0A285CWY4_9RHOB</name>
<keyword evidence="4 5" id="KW-0472">Membrane</keyword>
<keyword evidence="3 5" id="KW-1133">Transmembrane helix</keyword>
<evidence type="ECO:0000256" key="5">
    <source>
        <dbReference type="SAM" id="Phobius"/>
    </source>
</evidence>
<keyword evidence="2 5" id="KW-0812">Transmembrane</keyword>
<evidence type="ECO:0000313" key="8">
    <source>
        <dbReference type="Proteomes" id="UP000219467"/>
    </source>
</evidence>
<dbReference type="AlphaFoldDB" id="A0A285CWY4"/>
<feature type="transmembrane region" description="Helical" evidence="5">
    <location>
        <begin position="38"/>
        <end position="59"/>
    </location>
</feature>
<keyword evidence="8" id="KW-1185">Reference proteome</keyword>
<reference evidence="8" key="1">
    <citation type="submission" date="2017-08" db="EMBL/GenBank/DDBJ databases">
        <authorList>
            <person name="Varghese N."/>
            <person name="Submissions S."/>
        </authorList>
    </citation>
    <scope>NUCLEOTIDE SEQUENCE [LARGE SCALE GENOMIC DNA]</scope>
    <source>
        <strain evidence="8">JA234</strain>
    </source>
</reference>
<gene>
    <name evidence="7" type="ORF">SAMN05878503_111105</name>
</gene>
<dbReference type="InterPro" id="IPR009915">
    <property type="entry name" value="NnrU_dom"/>
</dbReference>
<feature type="transmembrane region" description="Helical" evidence="5">
    <location>
        <begin position="206"/>
        <end position="226"/>
    </location>
</feature>
<dbReference type="Pfam" id="PF07298">
    <property type="entry name" value="NnrU"/>
    <property type="match status" value="1"/>
</dbReference>
<feature type="transmembrane region" description="Helical" evidence="5">
    <location>
        <begin position="143"/>
        <end position="161"/>
    </location>
</feature>
<evidence type="ECO:0000256" key="1">
    <source>
        <dbReference type="ARBA" id="ARBA00004141"/>
    </source>
</evidence>
<proteinExistence type="predicted"/>
<evidence type="ECO:0000256" key="2">
    <source>
        <dbReference type="ARBA" id="ARBA00022692"/>
    </source>
</evidence>
<sequence>MTDWIEFAAALAAFFASHMLPARPGLREWLTARMGRRVYFAAYGTVSLLVLAWLISAAGRAPFVELWSQTVTLRWVPNFTAPIFWTLVVQGIGLPWPWTLGGKRGAGFDPDRPGFAAITRHPLLIALMLWSGAHMIANGDLAHVIMFGSFFCLSIAAIPMFDARARRALPPTDAATAFRSTALFSLRPLADPHWLRQNEDWLLPRLLLMVALWALALGLHGPVLGVSPRPF</sequence>
<evidence type="ECO:0000256" key="4">
    <source>
        <dbReference type="ARBA" id="ARBA00023136"/>
    </source>
</evidence>
<evidence type="ECO:0000313" key="7">
    <source>
        <dbReference type="EMBL" id="SNX72064.1"/>
    </source>
</evidence>
<dbReference type="GO" id="GO:0016020">
    <property type="term" value="C:membrane"/>
    <property type="evidence" value="ECO:0007669"/>
    <property type="project" value="UniProtKB-SubCell"/>
</dbReference>
<dbReference type="RefSeq" id="WP_097030983.1">
    <property type="nucleotide sequence ID" value="NZ_OAOQ01000011.1"/>
</dbReference>
<protein>
    <submittedName>
        <fullName evidence="7">Uncharacterized membrane protein</fullName>
    </submittedName>
</protein>
<dbReference type="Proteomes" id="UP000219467">
    <property type="component" value="Unassembled WGS sequence"/>
</dbReference>
<evidence type="ECO:0000259" key="6">
    <source>
        <dbReference type="Pfam" id="PF07298"/>
    </source>
</evidence>
<comment type="subcellular location">
    <subcellularLocation>
        <location evidence="1">Membrane</location>
        <topology evidence="1">Multi-pass membrane protein</topology>
    </subcellularLocation>
</comment>